<evidence type="ECO:0000256" key="3">
    <source>
        <dbReference type="ARBA" id="ARBA00022630"/>
    </source>
</evidence>
<accession>K0KD60</accession>
<dbReference type="PIRSF" id="PIRSF000362">
    <property type="entry name" value="FNR"/>
    <property type="match status" value="1"/>
</dbReference>
<evidence type="ECO:0000256" key="1">
    <source>
        <dbReference type="ARBA" id="ARBA00001974"/>
    </source>
</evidence>
<keyword evidence="6 8" id="KW-0560">Oxidoreductase</keyword>
<feature type="binding site" evidence="10">
    <location>
        <position position="410"/>
    </location>
    <ligand>
        <name>NADP(+)</name>
        <dbReference type="ChEBI" id="CHEBI:58349"/>
    </ligand>
</feature>
<comment type="similarity">
    <text evidence="2 8">Belongs to the ferredoxin--NADP reductase type 1 family.</text>
</comment>
<dbReference type="FunCoup" id="K0KD60">
    <property type="interactions" value="574"/>
</dbReference>
<feature type="binding site" evidence="9">
    <location>
        <position position="62"/>
    </location>
    <ligand>
        <name>FAD</name>
        <dbReference type="ChEBI" id="CHEBI:57692"/>
    </ligand>
</feature>
<evidence type="ECO:0000256" key="10">
    <source>
        <dbReference type="PIRSR" id="PIRSR000362-2"/>
    </source>
</evidence>
<dbReference type="AlphaFoldDB" id="K0KD60"/>
<comment type="subcellular location">
    <subcellularLocation>
        <location evidence="8">Mitochondrion</location>
    </subcellularLocation>
</comment>
<keyword evidence="8" id="KW-0496">Mitochondrion</keyword>
<dbReference type="SUPFAM" id="SSF51971">
    <property type="entry name" value="Nucleotide-binding domain"/>
    <property type="match status" value="1"/>
</dbReference>
<dbReference type="eggNOG" id="KOG1800">
    <property type="taxonomic scope" value="Eukaryota"/>
</dbReference>
<feature type="binding site" evidence="10">
    <location>
        <begin position="171"/>
        <end position="174"/>
    </location>
    <ligand>
        <name>NADP(+)</name>
        <dbReference type="ChEBI" id="CHEBI:58349"/>
    </ligand>
</feature>
<dbReference type="InterPro" id="IPR055275">
    <property type="entry name" value="Ferredox_Rdtase"/>
</dbReference>
<gene>
    <name evidence="12" type="ORF">BN7_2587</name>
</gene>
<feature type="binding site" evidence="10">
    <location>
        <begin position="215"/>
        <end position="216"/>
    </location>
    <ligand>
        <name>NADP(+)</name>
        <dbReference type="ChEBI" id="CHEBI:58349"/>
    </ligand>
</feature>
<reference evidence="12 13" key="1">
    <citation type="journal article" date="2012" name="Eukaryot. Cell">
        <title>Draft genome sequence of Wickerhamomyces ciferrii NRRL Y-1031 F-60-10.</title>
        <authorList>
            <person name="Schneider J."/>
            <person name="Andrea H."/>
            <person name="Blom J."/>
            <person name="Jaenicke S."/>
            <person name="Ruckert C."/>
            <person name="Schorsch C."/>
            <person name="Szczepanowski R."/>
            <person name="Farwick M."/>
            <person name="Goesmann A."/>
            <person name="Puhler A."/>
            <person name="Schaffer S."/>
            <person name="Tauch A."/>
            <person name="Kohler T."/>
            <person name="Brinkrolf K."/>
        </authorList>
    </citation>
    <scope>NUCLEOTIDE SEQUENCE [LARGE SCALE GENOMIC DNA]</scope>
    <source>
        <strain evidence="13">ATCC 14091 / BCRC 22168 / CBS 111 / JCM 3599 / NBRC 0793 / NRRL Y-1031 F-60-10</strain>
    </source>
</reference>
<name>K0KD60_WICCF</name>
<dbReference type="GO" id="GO:0016491">
    <property type="term" value="F:oxidoreductase activity"/>
    <property type="evidence" value="ECO:0007669"/>
    <property type="project" value="UniProtKB-KW"/>
</dbReference>
<dbReference type="Proteomes" id="UP000009328">
    <property type="component" value="Unassembled WGS sequence"/>
</dbReference>
<evidence type="ECO:0000259" key="11">
    <source>
        <dbReference type="Pfam" id="PF07992"/>
    </source>
</evidence>
<evidence type="ECO:0000313" key="12">
    <source>
        <dbReference type="EMBL" id="CCH43040.1"/>
    </source>
</evidence>
<dbReference type="Gene3D" id="3.40.50.720">
    <property type="entry name" value="NAD(P)-binding Rossmann-like Domain"/>
    <property type="match status" value="1"/>
</dbReference>
<comment type="catalytic activity">
    <reaction evidence="7 8">
        <text>2 reduced [adrenodoxin] + NADP(+) + H(+) = 2 oxidized [adrenodoxin] + NADPH</text>
        <dbReference type="Rhea" id="RHEA:42312"/>
        <dbReference type="Rhea" id="RHEA-COMP:9998"/>
        <dbReference type="Rhea" id="RHEA-COMP:9999"/>
        <dbReference type="ChEBI" id="CHEBI:15378"/>
        <dbReference type="ChEBI" id="CHEBI:33737"/>
        <dbReference type="ChEBI" id="CHEBI:33738"/>
        <dbReference type="ChEBI" id="CHEBI:57783"/>
        <dbReference type="ChEBI" id="CHEBI:58349"/>
        <dbReference type="EC" id="1.18.1.6"/>
    </reaction>
</comment>
<dbReference type="GO" id="GO:0005739">
    <property type="term" value="C:mitochondrion"/>
    <property type="evidence" value="ECO:0007669"/>
    <property type="project" value="UniProtKB-SubCell"/>
</dbReference>
<keyword evidence="3 8" id="KW-0285">Flavoprotein</keyword>
<evidence type="ECO:0000256" key="2">
    <source>
        <dbReference type="ARBA" id="ARBA00008312"/>
    </source>
</evidence>
<evidence type="ECO:0000256" key="9">
    <source>
        <dbReference type="PIRSR" id="PIRSR000362-1"/>
    </source>
</evidence>
<feature type="binding site" evidence="9">
    <location>
        <position position="54"/>
    </location>
    <ligand>
        <name>FAD</name>
        <dbReference type="ChEBI" id="CHEBI:57692"/>
    </ligand>
</feature>
<evidence type="ECO:0000256" key="4">
    <source>
        <dbReference type="ARBA" id="ARBA00022827"/>
    </source>
</evidence>
<organism evidence="12 13">
    <name type="scientific">Wickerhamomyces ciferrii (strain ATCC 14091 / BCRC 22168 / CBS 111 / JCM 3599 / NBRC 0793 / NRRL Y-1031 F-60-10)</name>
    <name type="common">Yeast</name>
    <name type="synonym">Pichia ciferrii</name>
    <dbReference type="NCBI Taxonomy" id="1206466"/>
    <lineage>
        <taxon>Eukaryota</taxon>
        <taxon>Fungi</taxon>
        <taxon>Dikarya</taxon>
        <taxon>Ascomycota</taxon>
        <taxon>Saccharomycotina</taxon>
        <taxon>Saccharomycetes</taxon>
        <taxon>Phaffomycetales</taxon>
        <taxon>Wickerhamomycetaceae</taxon>
        <taxon>Wickerhamomyces</taxon>
    </lineage>
</organism>
<dbReference type="STRING" id="1206466.K0KD60"/>
<feature type="binding site" evidence="10">
    <location>
        <position position="227"/>
    </location>
    <ligand>
        <name>NADP(+)</name>
        <dbReference type="ChEBI" id="CHEBI:58349"/>
    </ligand>
</feature>
<dbReference type="InterPro" id="IPR021163">
    <property type="entry name" value="Ferredox_Rdtase_adrenod"/>
</dbReference>
<proteinExistence type="inferred from homology"/>
<dbReference type="EMBL" id="CAIF01000065">
    <property type="protein sequence ID" value="CCH43040.1"/>
    <property type="molecule type" value="Genomic_DNA"/>
</dbReference>
<comment type="cofactor">
    <cofactor evidence="1 8 9">
        <name>FAD</name>
        <dbReference type="ChEBI" id="CHEBI:57692"/>
    </cofactor>
</comment>
<dbReference type="EC" id="1.18.1.6" evidence="8"/>
<feature type="binding site" evidence="9">
    <location>
        <position position="403"/>
    </location>
    <ligand>
        <name>FAD</name>
        <dbReference type="ChEBI" id="CHEBI:57692"/>
    </ligand>
</feature>
<feature type="binding site" evidence="9">
    <location>
        <position position="33"/>
    </location>
    <ligand>
        <name>FAD</name>
        <dbReference type="ChEBI" id="CHEBI:57692"/>
    </ligand>
</feature>
<dbReference type="InterPro" id="IPR023753">
    <property type="entry name" value="FAD/NAD-binding_dom"/>
</dbReference>
<sequence>MFRPRISSPSYRIISFRRFQSQFNVAIIGSGPAGFYTAHHLINKDKNVKVDIFEKLPTPFGLSRYGVAPDHPEVKNCEDTFNEVANKTDQFKFFGNVTVGKDISLEELNKRYNAIVFSYGCTQDNHLGIQGENLPGVISARKFVGWYNGLPECKDLNPPLDQVENVVIIGNGNVAIDVARILLTPPENLKKTDIASNAINFLQKSNLKNVKIVARRGFLESAFTNKEIRELLELEQFGIKFEGIDSKIFDPIVPFKKKFDRVVSRRIDLILNAMTPPNQRKRLKYSIPELSTKTWSLEYLKTPMEIYPNSTNSNLVSSIKFQENKLYHDEPDSPAKVKPIPNETNLLKSELIITSIGYKGIPIPGMEKLSIVFNDKKGTVLNENGRLIDNSGIPLPGLYSSGWIRKGSAGVIASTMMDSFTTADLILKDYQDGLLNKDSNTEDLSLKNSVNWDDWERLNKFEKRLGESLGKHRFKIQNVGKMLEIIRDDSKNEDEQFEKFKSQFIN</sequence>
<dbReference type="InterPro" id="IPR036188">
    <property type="entry name" value="FAD/NAD-bd_sf"/>
</dbReference>
<dbReference type="Gene3D" id="3.50.50.60">
    <property type="entry name" value="FAD/NAD(P)-binding domain"/>
    <property type="match status" value="1"/>
</dbReference>
<feature type="binding site" evidence="9">
    <location>
        <position position="99"/>
    </location>
    <ligand>
        <name>FAD</name>
        <dbReference type="ChEBI" id="CHEBI:57692"/>
    </ligand>
</feature>
<dbReference type="PANTHER" id="PTHR48467:SF1">
    <property type="entry name" value="GLUTAMATE SYNTHASE 1 [NADH], CHLOROPLASTIC-LIKE"/>
    <property type="match status" value="1"/>
</dbReference>
<feature type="binding site" evidence="9">
    <location>
        <begin position="410"/>
        <end position="412"/>
    </location>
    <ligand>
        <name>FAD</name>
        <dbReference type="ChEBI" id="CHEBI:57692"/>
    </ligand>
</feature>
<protein>
    <recommendedName>
        <fullName evidence="8">NADPH:adrenodoxin oxidoreductase, mitochondrial</fullName>
        <ecNumber evidence="8">1.18.1.6</ecNumber>
    </recommendedName>
</protein>
<dbReference type="PANTHER" id="PTHR48467">
    <property type="entry name" value="GLUTAMATE SYNTHASE 1 [NADH], CHLOROPLASTIC-LIKE"/>
    <property type="match status" value="1"/>
</dbReference>
<evidence type="ECO:0000256" key="6">
    <source>
        <dbReference type="ARBA" id="ARBA00023002"/>
    </source>
</evidence>
<keyword evidence="5 8" id="KW-0521">NADP</keyword>
<feature type="domain" description="FAD/NAD(P)-binding" evidence="11">
    <location>
        <begin position="23"/>
        <end position="240"/>
    </location>
</feature>
<evidence type="ECO:0000256" key="7">
    <source>
        <dbReference type="ARBA" id="ARBA00048933"/>
    </source>
</evidence>
<dbReference type="PRINTS" id="PR00419">
    <property type="entry name" value="ADXRDTASE"/>
</dbReference>
<dbReference type="Pfam" id="PF07992">
    <property type="entry name" value="Pyr_redox_2"/>
    <property type="match status" value="1"/>
</dbReference>
<keyword evidence="4 8" id="KW-0274">FAD</keyword>
<evidence type="ECO:0000256" key="5">
    <source>
        <dbReference type="ARBA" id="ARBA00022857"/>
    </source>
</evidence>
<keyword evidence="13" id="KW-1185">Reference proteome</keyword>
<comment type="caution">
    <text evidence="12">The sequence shown here is derived from an EMBL/GenBank/DDBJ whole genome shotgun (WGS) entry which is preliminary data.</text>
</comment>
<evidence type="ECO:0000313" key="13">
    <source>
        <dbReference type="Proteomes" id="UP000009328"/>
    </source>
</evidence>
<dbReference type="HOGENOM" id="CLU_024722_3_1_1"/>
<evidence type="ECO:0000256" key="8">
    <source>
        <dbReference type="PIRNR" id="PIRNR000362"/>
    </source>
</evidence>
<dbReference type="InParanoid" id="K0KD60"/>